<feature type="compositionally biased region" description="Polar residues" evidence="1">
    <location>
        <begin position="148"/>
        <end position="158"/>
    </location>
</feature>
<dbReference type="AlphaFoldDB" id="A0A9P4J7K2"/>
<dbReference type="EMBL" id="ML996083">
    <property type="protein sequence ID" value="KAF2154892.1"/>
    <property type="molecule type" value="Genomic_DNA"/>
</dbReference>
<protein>
    <submittedName>
        <fullName evidence="2">Uncharacterized protein</fullName>
    </submittedName>
</protein>
<organism evidence="2 3">
    <name type="scientific">Myriangium duriaei CBS 260.36</name>
    <dbReference type="NCBI Taxonomy" id="1168546"/>
    <lineage>
        <taxon>Eukaryota</taxon>
        <taxon>Fungi</taxon>
        <taxon>Dikarya</taxon>
        <taxon>Ascomycota</taxon>
        <taxon>Pezizomycotina</taxon>
        <taxon>Dothideomycetes</taxon>
        <taxon>Dothideomycetidae</taxon>
        <taxon>Myriangiales</taxon>
        <taxon>Myriangiaceae</taxon>
        <taxon>Myriangium</taxon>
    </lineage>
</organism>
<feature type="region of interest" description="Disordered" evidence="1">
    <location>
        <begin position="81"/>
        <end position="120"/>
    </location>
</feature>
<dbReference type="OrthoDB" id="506431at2759"/>
<gene>
    <name evidence="2" type="ORF">K461DRAFT_103947</name>
</gene>
<accession>A0A9P4J7K2</accession>
<keyword evidence="3" id="KW-1185">Reference proteome</keyword>
<evidence type="ECO:0000256" key="1">
    <source>
        <dbReference type="SAM" id="MobiDB-lite"/>
    </source>
</evidence>
<feature type="compositionally biased region" description="Basic and acidic residues" evidence="1">
    <location>
        <begin position="313"/>
        <end position="323"/>
    </location>
</feature>
<name>A0A9P4J7K2_9PEZI</name>
<evidence type="ECO:0000313" key="3">
    <source>
        <dbReference type="Proteomes" id="UP000799439"/>
    </source>
</evidence>
<dbReference type="Proteomes" id="UP000799439">
    <property type="component" value="Unassembled WGS sequence"/>
</dbReference>
<feature type="compositionally biased region" description="Acidic residues" evidence="1">
    <location>
        <begin position="271"/>
        <end position="282"/>
    </location>
</feature>
<evidence type="ECO:0000313" key="2">
    <source>
        <dbReference type="EMBL" id="KAF2154892.1"/>
    </source>
</evidence>
<feature type="compositionally biased region" description="Low complexity" evidence="1">
    <location>
        <begin position="165"/>
        <end position="180"/>
    </location>
</feature>
<feature type="compositionally biased region" description="Polar residues" evidence="1">
    <location>
        <begin position="231"/>
        <end position="251"/>
    </location>
</feature>
<reference evidence="2" key="1">
    <citation type="journal article" date="2020" name="Stud. Mycol.">
        <title>101 Dothideomycetes genomes: a test case for predicting lifestyles and emergence of pathogens.</title>
        <authorList>
            <person name="Haridas S."/>
            <person name="Albert R."/>
            <person name="Binder M."/>
            <person name="Bloem J."/>
            <person name="Labutti K."/>
            <person name="Salamov A."/>
            <person name="Andreopoulos B."/>
            <person name="Baker S."/>
            <person name="Barry K."/>
            <person name="Bills G."/>
            <person name="Bluhm B."/>
            <person name="Cannon C."/>
            <person name="Castanera R."/>
            <person name="Culley D."/>
            <person name="Daum C."/>
            <person name="Ezra D."/>
            <person name="Gonzalez J."/>
            <person name="Henrissat B."/>
            <person name="Kuo A."/>
            <person name="Liang C."/>
            <person name="Lipzen A."/>
            <person name="Lutzoni F."/>
            <person name="Magnuson J."/>
            <person name="Mondo S."/>
            <person name="Nolan M."/>
            <person name="Ohm R."/>
            <person name="Pangilinan J."/>
            <person name="Park H.-J."/>
            <person name="Ramirez L."/>
            <person name="Alfaro M."/>
            <person name="Sun H."/>
            <person name="Tritt A."/>
            <person name="Yoshinaga Y."/>
            <person name="Zwiers L.-H."/>
            <person name="Turgeon B."/>
            <person name="Goodwin S."/>
            <person name="Spatafora J."/>
            <person name="Crous P."/>
            <person name="Grigoriev I."/>
        </authorList>
    </citation>
    <scope>NUCLEOTIDE SEQUENCE</scope>
    <source>
        <strain evidence="2">CBS 260.36</strain>
    </source>
</reference>
<proteinExistence type="predicted"/>
<sequence>MALHRGIQSAIFYYISCAPCAEARHRKKRRRDADLARLEKEALEAGGSGAAYQYQHPLPSNTNPAWDLEIAIGPSKESKAAAKLKLKKEKEAEAPPRSSGSTSKSEKTKLPSTISDPEPDHQAKVLWASSFQRNYLESALPIPEKTLSRPSSRVQSPTMPAPVLTPTSSRTATSRTAASSWLSPKHPPVNDLHPSTVTRYDSPAEISWMLEPPPPARVMRGNDPERPRRSVLTSRPPTASETRSHRSNTASRPGDALQVGAQGLGLTYQGEAEDSGSDDEEHEIAAEGVEKRDSAGPAPGRDEKGDFLFPPKDWADQRRRKDSGSGYGGDDDDDDEYDQMRAIGKRDDHHRHRRPSEIRWRWSIDW</sequence>
<comment type="caution">
    <text evidence="2">The sequence shown here is derived from an EMBL/GenBank/DDBJ whole genome shotgun (WGS) entry which is preliminary data.</text>
</comment>
<feature type="region of interest" description="Disordered" evidence="1">
    <location>
        <begin position="142"/>
        <end position="355"/>
    </location>
</feature>
<feature type="compositionally biased region" description="Basic and acidic residues" evidence="1">
    <location>
        <begin position="283"/>
        <end position="306"/>
    </location>
</feature>